<reference evidence="2 3" key="1">
    <citation type="submission" date="2019-03" db="EMBL/GenBank/DDBJ databases">
        <title>Genomic Encyclopedia of Type Strains, Phase IV (KMG-IV): sequencing the most valuable type-strain genomes for metagenomic binning, comparative biology and taxonomic classification.</title>
        <authorList>
            <person name="Goeker M."/>
        </authorList>
    </citation>
    <scope>NUCLEOTIDE SEQUENCE [LARGE SCALE GENOMIC DNA]</scope>
    <source>
        <strain evidence="2 3">DSM 100059</strain>
    </source>
</reference>
<keyword evidence="3" id="KW-1185">Reference proteome</keyword>
<organism evidence="2 3">
    <name type="scientific">Dinghuibacter silviterrae</name>
    <dbReference type="NCBI Taxonomy" id="1539049"/>
    <lineage>
        <taxon>Bacteria</taxon>
        <taxon>Pseudomonadati</taxon>
        <taxon>Bacteroidota</taxon>
        <taxon>Chitinophagia</taxon>
        <taxon>Chitinophagales</taxon>
        <taxon>Chitinophagaceae</taxon>
        <taxon>Dinghuibacter</taxon>
    </lineage>
</organism>
<dbReference type="GO" id="GO:0016853">
    <property type="term" value="F:isomerase activity"/>
    <property type="evidence" value="ECO:0007669"/>
    <property type="project" value="UniProtKB-KW"/>
</dbReference>
<feature type="domain" description="SnoaL-like" evidence="1">
    <location>
        <begin position="32"/>
        <end position="124"/>
    </location>
</feature>
<proteinExistence type="predicted"/>
<gene>
    <name evidence="2" type="ORF">EDB95_0052</name>
</gene>
<dbReference type="Proteomes" id="UP000294498">
    <property type="component" value="Unassembled WGS sequence"/>
</dbReference>
<dbReference type="AlphaFoldDB" id="A0A4R8DNP3"/>
<comment type="caution">
    <text evidence="2">The sequence shown here is derived from an EMBL/GenBank/DDBJ whole genome shotgun (WGS) entry which is preliminary data.</text>
</comment>
<accession>A0A4R8DNP3</accession>
<protein>
    <submittedName>
        <fullName evidence="2">Ketosteroid isomerase-like protein</fullName>
    </submittedName>
</protein>
<dbReference type="InterPro" id="IPR037401">
    <property type="entry name" value="SnoaL-like"/>
</dbReference>
<dbReference type="Pfam" id="PF12680">
    <property type="entry name" value="SnoaL_2"/>
    <property type="match status" value="1"/>
</dbReference>
<name>A0A4R8DNP3_9BACT</name>
<keyword evidence="2" id="KW-0413">Isomerase</keyword>
<evidence type="ECO:0000259" key="1">
    <source>
        <dbReference type="Pfam" id="PF12680"/>
    </source>
</evidence>
<sequence>MIDRNHPAFKKEAEPFYSIIMKGLEGEVDGAHFWDAVAEDADFEFLYRFPGFPEIIKGRKKYMDWFGGYSMKLTSADGLVVHKCATPGVIVLEYAVHGITPAGKPYNNRFCSIITIKDRKIVHWRDYMDSLAVTLALSEE</sequence>
<evidence type="ECO:0000313" key="3">
    <source>
        <dbReference type="Proteomes" id="UP000294498"/>
    </source>
</evidence>
<dbReference type="Gene3D" id="3.10.450.50">
    <property type="match status" value="1"/>
</dbReference>
<dbReference type="EMBL" id="SODV01000001">
    <property type="protein sequence ID" value="TDW99044.1"/>
    <property type="molecule type" value="Genomic_DNA"/>
</dbReference>
<evidence type="ECO:0000313" key="2">
    <source>
        <dbReference type="EMBL" id="TDW99044.1"/>
    </source>
</evidence>
<dbReference type="SUPFAM" id="SSF54427">
    <property type="entry name" value="NTF2-like"/>
    <property type="match status" value="1"/>
</dbReference>
<dbReference type="RefSeq" id="WP_162852433.1">
    <property type="nucleotide sequence ID" value="NZ_SODV01000001.1"/>
</dbReference>
<dbReference type="InterPro" id="IPR032710">
    <property type="entry name" value="NTF2-like_dom_sf"/>
</dbReference>